<reference evidence="2 3" key="1">
    <citation type="submission" date="2019-04" db="EMBL/GenBank/DDBJ databases">
        <title>Pedobacter sp. RP-1-16 sp. nov., isolated from Arctic soil.</title>
        <authorList>
            <person name="Dahal R.H."/>
            <person name="Kim D.-U."/>
        </authorList>
    </citation>
    <scope>NUCLEOTIDE SEQUENCE [LARGE SCALE GENOMIC DNA]</scope>
    <source>
        <strain evidence="2 3">RP-1-16</strain>
    </source>
</reference>
<name>A0A4V5PDU0_9SPHI</name>
<evidence type="ECO:0000313" key="3">
    <source>
        <dbReference type="Proteomes" id="UP000309594"/>
    </source>
</evidence>
<accession>A0A4V5PDU0</accession>
<comment type="caution">
    <text evidence="2">The sequence shown here is derived from an EMBL/GenBank/DDBJ whole genome shotgun (WGS) entry which is preliminary data.</text>
</comment>
<dbReference type="InterPro" id="IPR052754">
    <property type="entry name" value="NTPase_KAP_P-loop"/>
</dbReference>
<dbReference type="RefSeq" id="WP_136881254.1">
    <property type="nucleotide sequence ID" value="NZ_SWDX01000007.1"/>
</dbReference>
<dbReference type="PANTHER" id="PTHR22674">
    <property type="entry name" value="NTPASE, KAP FAMILY P-LOOP DOMAIN-CONTAINING 1"/>
    <property type="match status" value="1"/>
</dbReference>
<dbReference type="Proteomes" id="UP000309594">
    <property type="component" value="Unassembled WGS sequence"/>
</dbReference>
<dbReference type="SUPFAM" id="SSF52540">
    <property type="entry name" value="P-loop containing nucleoside triphosphate hydrolases"/>
    <property type="match status" value="1"/>
</dbReference>
<dbReference type="Gene3D" id="3.40.50.300">
    <property type="entry name" value="P-loop containing nucleotide triphosphate hydrolases"/>
    <property type="match status" value="1"/>
</dbReference>
<sequence>MWNDNETDEDLIDCGHLVTAVSNIVDSKNLLPCSIGIFGDWGSGKSSLMRMIENKYSAKPDILVIKFNGWLFEGYEDAKIVLMSKIVDAIVSERTLSEKAISFAAKLLRNIDVIKAGGQLVKYGIGFAAGGPVGMAAVSALDIAKKASEADYTQLLKENRSKLKEDDVKNNIQSFHENFSNLLSETDLDKVLICIDDLDRCSPPTVIGTLEAIKLFLFTKKTAFIIGADERLIKHAVKTRFPEISGDNAEVGRDYLEKLIQFPIRIPPLNATELTNYANLLFAQLHTDEGEFGIAREQILNEKRNKGFDFLFDMKCAGDFLNTVNNELSEALLMCGQIVPVLSVGLNGNPRQCKRFLNTLLLRKGMADSIGIDLKKTLLAKLMLLEYFKPETFRNFYEMQANNQGVIQILDQLEEKNEEQNIDVSQKSKPELEIYQKDKWLINWFKLEPALSGVDLSPYFYFSRDHLSVVSSTAQRLSPEASAVVQKLFSNSKAERNVTLGKLGDLAPADITAVFALITERFRQEEDHSGDLSYMELMFDYASKRSEVKSELITLLGTYPEKGLPAKAATLVARTFKQTEFQDPAIKLLKKWEKSTSNTKLVPFAQKAIKDLNK</sequence>
<dbReference type="PANTHER" id="PTHR22674:SF6">
    <property type="entry name" value="NTPASE KAP FAMILY P-LOOP DOMAIN-CONTAINING PROTEIN 1"/>
    <property type="match status" value="1"/>
</dbReference>
<evidence type="ECO:0000259" key="1">
    <source>
        <dbReference type="Pfam" id="PF07693"/>
    </source>
</evidence>
<proteinExistence type="predicted"/>
<protein>
    <recommendedName>
        <fullName evidence="1">KAP NTPase domain-containing protein</fullName>
    </recommendedName>
</protein>
<dbReference type="InterPro" id="IPR027417">
    <property type="entry name" value="P-loop_NTPase"/>
</dbReference>
<gene>
    <name evidence="2" type="ORF">FBD94_18140</name>
</gene>
<dbReference type="Pfam" id="PF07693">
    <property type="entry name" value="KAP_NTPase"/>
    <property type="match status" value="1"/>
</dbReference>
<dbReference type="InterPro" id="IPR011646">
    <property type="entry name" value="KAP_P-loop"/>
</dbReference>
<dbReference type="EMBL" id="SWDX01000007">
    <property type="protein sequence ID" value="TKC58536.1"/>
    <property type="molecule type" value="Genomic_DNA"/>
</dbReference>
<feature type="domain" description="KAP NTPase" evidence="1">
    <location>
        <begin position="24"/>
        <end position="362"/>
    </location>
</feature>
<organism evidence="2 3">
    <name type="scientific">Pedobacter hiemivivus</name>
    <dbReference type="NCBI Taxonomy" id="2530454"/>
    <lineage>
        <taxon>Bacteria</taxon>
        <taxon>Pseudomonadati</taxon>
        <taxon>Bacteroidota</taxon>
        <taxon>Sphingobacteriia</taxon>
        <taxon>Sphingobacteriales</taxon>
        <taxon>Sphingobacteriaceae</taxon>
        <taxon>Pedobacter</taxon>
    </lineage>
</organism>
<dbReference type="AlphaFoldDB" id="A0A4V5PDU0"/>
<evidence type="ECO:0000313" key="2">
    <source>
        <dbReference type="EMBL" id="TKC58536.1"/>
    </source>
</evidence>